<name>A0A177C1Y6_9PLEO</name>
<feature type="region of interest" description="Disordered" evidence="1">
    <location>
        <begin position="431"/>
        <end position="484"/>
    </location>
</feature>
<evidence type="ECO:0000313" key="2">
    <source>
        <dbReference type="EMBL" id="OAG00828.1"/>
    </source>
</evidence>
<dbReference type="EMBL" id="KV441558">
    <property type="protein sequence ID" value="OAG00828.1"/>
    <property type="molecule type" value="Genomic_DNA"/>
</dbReference>
<protein>
    <submittedName>
        <fullName evidence="2">Uncharacterized protein</fullName>
    </submittedName>
</protein>
<feature type="compositionally biased region" description="Basic and acidic residues" evidence="1">
    <location>
        <begin position="456"/>
        <end position="470"/>
    </location>
</feature>
<keyword evidence="3" id="KW-1185">Reference proteome</keyword>
<evidence type="ECO:0000313" key="3">
    <source>
        <dbReference type="Proteomes" id="UP000077069"/>
    </source>
</evidence>
<dbReference type="GeneID" id="28768674"/>
<dbReference type="AlphaFoldDB" id="A0A177C1Y6"/>
<feature type="compositionally biased region" description="Polar residues" evidence="1">
    <location>
        <begin position="431"/>
        <end position="442"/>
    </location>
</feature>
<dbReference type="RefSeq" id="XP_018031193.1">
    <property type="nucleotide sequence ID" value="XM_018185188.1"/>
</dbReference>
<gene>
    <name evidence="2" type="ORF">CC84DRAFT_1262918</name>
</gene>
<sequence>MADHDFKLRLGIPKEFPRTNQIAYRKRAHLWRGADPHMKTARYCHNSDGLDNCDCMSAHSQAQENCAFFGRPIEPLAFYLPAFAYVNQQKQCPFYGILPKEIRDLVFEYALGDNGAPAPNSENNFRREPCVASDIARTDIACALLQTCKAVYLEAYRLPLLLNGYVSYCQNGPSRPDLTRLAPWQYALIQRVDCSVQQCELEYSGLQPELDKWHATLRHSGAYVAPRLYSYNNRWKRTEGVIPSHCFGLTTFGDDSDDWRPEDGDKVTLPNACPSRDYDPEIGHYYLQTKDNFIARAMVARPLTHLVIRMSRTDWWTWADKPDSTAAEEQLALDPACGLIERPLITDMLSLAAQRRAGQQTAYDGTWGAAIGKLPDLNTFELILETFFEKKRQLETVVDCAKTWKFPLEGTPYELACDGKVEDLRWTNADSDASWETTSDTGSAAMDIDENDDSADEKSEDHETKQEATDGGRSTQDDTDDGVAAGDLMHLDAEMPDTDTNSLPSHTHLGQVLHLDTTVAGAEQSSFEPQASENSAPVLVEFSPLELGYTEIPLSRPNSPTLPRHGDSWSPAASYIYTSPHYSPQSRTSAPYSPVSPGSLNYSPTSPQYSPMSSPGQAWYESCTEFEVRIVRFRRSRVI</sequence>
<dbReference type="InParanoid" id="A0A177C1Y6"/>
<dbReference type="OrthoDB" id="288942at2759"/>
<organism evidence="2 3">
    <name type="scientific">Paraphaeosphaeria sporulosa</name>
    <dbReference type="NCBI Taxonomy" id="1460663"/>
    <lineage>
        <taxon>Eukaryota</taxon>
        <taxon>Fungi</taxon>
        <taxon>Dikarya</taxon>
        <taxon>Ascomycota</taxon>
        <taxon>Pezizomycotina</taxon>
        <taxon>Dothideomycetes</taxon>
        <taxon>Pleosporomycetidae</taxon>
        <taxon>Pleosporales</taxon>
        <taxon>Massarineae</taxon>
        <taxon>Didymosphaeriaceae</taxon>
        <taxon>Paraphaeosphaeria</taxon>
    </lineage>
</organism>
<reference evidence="2 3" key="1">
    <citation type="submission" date="2016-05" db="EMBL/GenBank/DDBJ databases">
        <title>Comparative analysis of secretome profiles of manganese(II)-oxidizing ascomycete fungi.</title>
        <authorList>
            <consortium name="DOE Joint Genome Institute"/>
            <person name="Zeiner C.A."/>
            <person name="Purvine S.O."/>
            <person name="Zink E.M."/>
            <person name="Wu S."/>
            <person name="Pasa-Tolic L."/>
            <person name="Chaput D.L."/>
            <person name="Haridas S."/>
            <person name="Grigoriev I.V."/>
            <person name="Santelli C.M."/>
            <person name="Hansel C.M."/>
        </authorList>
    </citation>
    <scope>NUCLEOTIDE SEQUENCE [LARGE SCALE GENOMIC DNA]</scope>
    <source>
        <strain evidence="2 3">AP3s5-JAC2a</strain>
    </source>
</reference>
<accession>A0A177C1Y6</accession>
<dbReference type="Proteomes" id="UP000077069">
    <property type="component" value="Unassembled WGS sequence"/>
</dbReference>
<evidence type="ECO:0000256" key="1">
    <source>
        <dbReference type="SAM" id="MobiDB-lite"/>
    </source>
</evidence>
<dbReference type="STRING" id="1460663.A0A177C1Y6"/>
<proteinExistence type="predicted"/>